<proteinExistence type="predicted"/>
<keyword evidence="3" id="KW-1185">Reference proteome</keyword>
<reference evidence="2 3" key="1">
    <citation type="submission" date="2020-03" db="EMBL/GenBank/DDBJ databases">
        <authorList>
            <person name="Zhu W."/>
        </authorList>
    </citation>
    <scope>NUCLEOTIDE SEQUENCE [LARGE SCALE GENOMIC DNA]</scope>
    <source>
        <strain evidence="2 3">185</strain>
    </source>
</reference>
<protein>
    <submittedName>
        <fullName evidence="2">Uncharacterized protein</fullName>
    </submittedName>
</protein>
<dbReference type="EMBL" id="CP049916">
    <property type="protein sequence ID" value="QIO10345.1"/>
    <property type="molecule type" value="Genomic_DNA"/>
</dbReference>
<dbReference type="Proteomes" id="UP000501939">
    <property type="component" value="Chromosome"/>
</dbReference>
<feature type="signal peptide" evidence="1">
    <location>
        <begin position="1"/>
        <end position="26"/>
    </location>
</feature>
<organism evidence="2 3">
    <name type="scientific">Acinetobacter lanii</name>
    <dbReference type="NCBI Taxonomy" id="2715163"/>
    <lineage>
        <taxon>Bacteria</taxon>
        <taxon>Pseudomonadati</taxon>
        <taxon>Pseudomonadota</taxon>
        <taxon>Gammaproteobacteria</taxon>
        <taxon>Moraxellales</taxon>
        <taxon>Moraxellaceae</taxon>
        <taxon>Acinetobacter</taxon>
    </lineage>
</organism>
<evidence type="ECO:0000256" key="1">
    <source>
        <dbReference type="SAM" id="SignalP"/>
    </source>
</evidence>
<sequence length="211" mass="24083">MTKMIINKCLYTVATLSIFTASYLYAAIPFDYVNSVKVNGVELNQALSAQKVESLLNNKVQKVKKEFSECSGNYEFSTQTSDQKTLKFEIFSEDNPSIQSDQFYKNKSNFQQLGTTKGNVWLTLNHFNHSKDEIWVGKKKVDASYSVARFKQDFPNSAKNKINAVLLLNQKENQIYLNKPDEFELGYTAAIQFHFKNGKLTKLEINQAIAC</sequence>
<accession>A0A6G8S823</accession>
<evidence type="ECO:0000313" key="2">
    <source>
        <dbReference type="EMBL" id="QIO10345.1"/>
    </source>
</evidence>
<dbReference type="AlphaFoldDB" id="A0A6G8S823"/>
<dbReference type="KEGG" id="alj:G8D99_05555"/>
<feature type="chain" id="PRO_5026167745" evidence="1">
    <location>
        <begin position="27"/>
        <end position="211"/>
    </location>
</feature>
<gene>
    <name evidence="2" type="ORF">G8D99_05555</name>
</gene>
<name>A0A6G8S823_9GAMM</name>
<evidence type="ECO:0000313" key="3">
    <source>
        <dbReference type="Proteomes" id="UP000501939"/>
    </source>
</evidence>
<keyword evidence="1" id="KW-0732">Signal</keyword>